<evidence type="ECO:0000256" key="1">
    <source>
        <dbReference type="SAM" id="SignalP"/>
    </source>
</evidence>
<evidence type="ECO:0000313" key="3">
    <source>
        <dbReference type="Proteomes" id="UP000521017"/>
    </source>
</evidence>
<proteinExistence type="predicted"/>
<accession>A0A7X0J1S5</accession>
<name>A0A7X0J1S5_9SPHI</name>
<organism evidence="2 3">
    <name type="scientific">Pedobacter cryoconitis</name>
    <dbReference type="NCBI Taxonomy" id="188932"/>
    <lineage>
        <taxon>Bacteria</taxon>
        <taxon>Pseudomonadati</taxon>
        <taxon>Bacteroidota</taxon>
        <taxon>Sphingobacteriia</taxon>
        <taxon>Sphingobacteriales</taxon>
        <taxon>Sphingobacteriaceae</taxon>
        <taxon>Pedobacter</taxon>
    </lineage>
</organism>
<comment type="caution">
    <text evidence="2">The sequence shown here is derived from an EMBL/GenBank/DDBJ whole genome shotgun (WGS) entry which is preliminary data.</text>
</comment>
<dbReference type="EMBL" id="JACHCC010000003">
    <property type="protein sequence ID" value="MBB6499104.1"/>
    <property type="molecule type" value="Genomic_DNA"/>
</dbReference>
<feature type="chain" id="PRO_5030592580" description="T9SS C-terminal target domain-containing protein" evidence="1">
    <location>
        <begin position="21"/>
        <end position="283"/>
    </location>
</feature>
<feature type="signal peptide" evidence="1">
    <location>
        <begin position="1"/>
        <end position="20"/>
    </location>
</feature>
<gene>
    <name evidence="2" type="ORF">HDF25_001245</name>
</gene>
<dbReference type="AlphaFoldDB" id="A0A7X0J1S5"/>
<keyword evidence="1" id="KW-0732">Signal</keyword>
<evidence type="ECO:0008006" key="4">
    <source>
        <dbReference type="Google" id="ProtNLM"/>
    </source>
</evidence>
<protein>
    <recommendedName>
        <fullName evidence="4">T9SS C-terminal target domain-containing protein</fullName>
    </recommendedName>
</protein>
<reference evidence="2 3" key="1">
    <citation type="submission" date="2020-08" db="EMBL/GenBank/DDBJ databases">
        <title>Genomic Encyclopedia of Type Strains, Phase IV (KMG-V): Genome sequencing to study the core and pangenomes of soil and plant-associated prokaryotes.</title>
        <authorList>
            <person name="Whitman W."/>
        </authorList>
    </citation>
    <scope>NUCLEOTIDE SEQUENCE [LARGE SCALE GENOMIC DNA]</scope>
    <source>
        <strain evidence="2 3">M2T3</strain>
    </source>
</reference>
<sequence length="283" mass="30273">MKIRLILALFFALTTTICHAQTQTFPGQVKIKNVPLGSKNDSLMVLGSDGTVRRFPQSEFKSGVISVNGKLGAVLLNSGDLNLDNVDNTNDSNKPVSTAQAAAINAKVQNNLTPSTTVAPSATAVNTALSNKGDLQTANTWFSSNTFYGTNTFSNSTFTNTTYVRALLYATDFRCANAISANGVQLPILNHNNVPNPYVSANYYTTLTNAANNVTAVGLPQASTLTGRIFVIKRTNSDSVYNTIIEPYDSELIDGLSTYSFNNANGAVTIQSTGTTWIIIGKY</sequence>
<evidence type="ECO:0000313" key="2">
    <source>
        <dbReference type="EMBL" id="MBB6499104.1"/>
    </source>
</evidence>
<dbReference type="Proteomes" id="UP000521017">
    <property type="component" value="Unassembled WGS sequence"/>
</dbReference>
<dbReference type="RefSeq" id="WP_184623840.1">
    <property type="nucleotide sequence ID" value="NZ_JACHCC010000003.1"/>
</dbReference>